<dbReference type="EMBL" id="ABDG02000013">
    <property type="protein sequence ID" value="EHK50704.1"/>
    <property type="molecule type" value="Genomic_DNA"/>
</dbReference>
<reference evidence="3 4" key="1">
    <citation type="journal article" date="2011" name="Genome Biol.">
        <title>Comparative genome sequence analysis underscores mycoparasitism as the ancestral life style of Trichoderma.</title>
        <authorList>
            <person name="Kubicek C.P."/>
            <person name="Herrera-Estrella A."/>
            <person name="Seidl-Seiboth V."/>
            <person name="Martinez D.A."/>
            <person name="Druzhinina I.S."/>
            <person name="Thon M."/>
            <person name="Zeilinger S."/>
            <person name="Casas-Flores S."/>
            <person name="Horwitz B.A."/>
            <person name="Mukherjee P.K."/>
            <person name="Mukherjee M."/>
            <person name="Kredics L."/>
            <person name="Alcaraz L.D."/>
            <person name="Aerts A."/>
            <person name="Antal Z."/>
            <person name="Atanasova L."/>
            <person name="Cervantes-Badillo M.G."/>
            <person name="Challacombe J."/>
            <person name="Chertkov O."/>
            <person name="McCluskey K."/>
            <person name="Coulpier F."/>
            <person name="Deshpande N."/>
            <person name="von Doehren H."/>
            <person name="Ebbole D.J."/>
            <person name="Esquivel-Naranjo E.U."/>
            <person name="Fekete E."/>
            <person name="Flipphi M."/>
            <person name="Glaser F."/>
            <person name="Gomez-Rodriguez E.Y."/>
            <person name="Gruber S."/>
            <person name="Han C."/>
            <person name="Henrissat B."/>
            <person name="Hermosa R."/>
            <person name="Hernandez-Onate M."/>
            <person name="Karaffa L."/>
            <person name="Kosti I."/>
            <person name="Le Crom S."/>
            <person name="Lindquist E."/>
            <person name="Lucas S."/>
            <person name="Luebeck M."/>
            <person name="Luebeck P.S."/>
            <person name="Margeot A."/>
            <person name="Metz B."/>
            <person name="Misra M."/>
            <person name="Nevalainen H."/>
            <person name="Omann M."/>
            <person name="Packer N."/>
            <person name="Perrone G."/>
            <person name="Uresti-Rivera E.E."/>
            <person name="Salamov A."/>
            <person name="Schmoll M."/>
            <person name="Seiboth B."/>
            <person name="Shapiro H."/>
            <person name="Sukno S."/>
            <person name="Tamayo-Ramos J.A."/>
            <person name="Tisch D."/>
            <person name="Wiest A."/>
            <person name="Wilkinson H.H."/>
            <person name="Zhang M."/>
            <person name="Coutinho P.M."/>
            <person name="Kenerley C.M."/>
            <person name="Monte E."/>
            <person name="Baker S.E."/>
            <person name="Grigoriev I.V."/>
        </authorList>
    </citation>
    <scope>NUCLEOTIDE SEQUENCE [LARGE SCALE GENOMIC DNA]</scope>
    <source>
        <strain evidence="4">ATCC 20476 / IMI 206040</strain>
    </source>
</reference>
<evidence type="ECO:0000313" key="3">
    <source>
        <dbReference type="EMBL" id="EHK50704.1"/>
    </source>
</evidence>
<keyword evidence="4" id="KW-1185">Reference proteome</keyword>
<feature type="compositionally biased region" description="Basic and acidic residues" evidence="1">
    <location>
        <begin position="166"/>
        <end position="176"/>
    </location>
</feature>
<evidence type="ECO:0000256" key="2">
    <source>
        <dbReference type="SAM" id="Phobius"/>
    </source>
</evidence>
<organism evidence="3 4">
    <name type="scientific">Hypocrea atroviridis (strain ATCC 20476 / IMI 206040)</name>
    <name type="common">Trichoderma atroviride</name>
    <dbReference type="NCBI Taxonomy" id="452589"/>
    <lineage>
        <taxon>Eukaryota</taxon>
        <taxon>Fungi</taxon>
        <taxon>Dikarya</taxon>
        <taxon>Ascomycota</taxon>
        <taxon>Pezizomycotina</taxon>
        <taxon>Sordariomycetes</taxon>
        <taxon>Hypocreomycetidae</taxon>
        <taxon>Hypocreales</taxon>
        <taxon>Hypocreaceae</taxon>
        <taxon>Trichoderma</taxon>
    </lineage>
</organism>
<feature type="compositionally biased region" description="Polar residues" evidence="1">
    <location>
        <begin position="361"/>
        <end position="379"/>
    </location>
</feature>
<evidence type="ECO:0000313" key="4">
    <source>
        <dbReference type="Proteomes" id="UP000005426"/>
    </source>
</evidence>
<feature type="region of interest" description="Disordered" evidence="1">
    <location>
        <begin position="361"/>
        <end position="385"/>
    </location>
</feature>
<accession>G9NFI9</accession>
<name>G9NFI9_HYPAI</name>
<keyword evidence="2" id="KW-1133">Transmembrane helix</keyword>
<keyword evidence="2" id="KW-0812">Transmembrane</keyword>
<comment type="caution">
    <text evidence="3">The sequence shown here is derived from an EMBL/GenBank/DDBJ whole genome shotgun (WGS) entry which is preliminary data.</text>
</comment>
<dbReference type="HOGENOM" id="CLU_662326_0_0_1"/>
<dbReference type="AlphaFoldDB" id="G9NFI9"/>
<proteinExistence type="predicted"/>
<gene>
    <name evidence="3" type="ORF">TRIATDRAFT_269856</name>
</gene>
<keyword evidence="2" id="KW-0472">Membrane</keyword>
<feature type="transmembrane region" description="Helical" evidence="2">
    <location>
        <begin position="269"/>
        <end position="291"/>
    </location>
</feature>
<dbReference type="Proteomes" id="UP000005426">
    <property type="component" value="Unassembled WGS sequence"/>
</dbReference>
<sequence>MAPRKDDDHERRRHGRQMTWQKASALPRGCLGRVRRTDVNATGGSCACTWPVPVPEHRLVSCRQGAPTLSDPMEGTRPLGELQACMVRCTALSLTSACRVLAPGARLKNEHMSTSSLTCGSPYWISGWRWKYPEAGPGRWYQTGFARSSTCRIVRRAGTKRKKKTSAREMQERERMPALGQLSKRGREYRVPAPSPSESAGTKQQYLTSASHNKRAPTGLYPSNFSAWIECMYSVAGHPPSRRCSGLRRPSWPRATRGLPHSPEIARSFYGALLVITFAGLLAFGTSRALVRWLLEVASPRPPSLETFITAPRPPLLTFLPPHLGSFFTPSRPKAQSPEAEAGAPHRRKSVIVQFERSQQKVNQPSKQAVQRGRQTASNRQEHLPGAHLVIGRRITTRLDQNFFFEAPVQRFVSL</sequence>
<evidence type="ECO:0000256" key="1">
    <source>
        <dbReference type="SAM" id="MobiDB-lite"/>
    </source>
</evidence>
<feature type="region of interest" description="Disordered" evidence="1">
    <location>
        <begin position="157"/>
        <end position="204"/>
    </location>
</feature>
<protein>
    <submittedName>
        <fullName evidence="3">Uncharacterized protein</fullName>
    </submittedName>
</protein>